<dbReference type="Proteomes" id="UP000002696">
    <property type="component" value="Chromosome"/>
</dbReference>
<proteinExistence type="predicted"/>
<dbReference type="HOGENOM" id="CLU_067698_2_0_5"/>
<organism evidence="1 2">
    <name type="scientific">Brevundimonas subvibrioides (strain ATCC 15264 / DSM 4735 / LMG 14903 / NBRC 16000 / CB 81)</name>
    <name type="common">Caulobacter subvibrioides</name>
    <dbReference type="NCBI Taxonomy" id="633149"/>
    <lineage>
        <taxon>Bacteria</taxon>
        <taxon>Pseudomonadati</taxon>
        <taxon>Pseudomonadota</taxon>
        <taxon>Alphaproteobacteria</taxon>
        <taxon>Caulobacterales</taxon>
        <taxon>Caulobacteraceae</taxon>
        <taxon>Brevundimonas</taxon>
    </lineage>
</organism>
<dbReference type="Gene3D" id="3.40.50.150">
    <property type="entry name" value="Vaccinia Virus protein VP39"/>
    <property type="match status" value="1"/>
</dbReference>
<dbReference type="InterPro" id="IPR029063">
    <property type="entry name" value="SAM-dependent_MTases_sf"/>
</dbReference>
<dbReference type="SUPFAM" id="SSF53335">
    <property type="entry name" value="S-adenosyl-L-methionine-dependent methyltransferases"/>
    <property type="match status" value="1"/>
</dbReference>
<dbReference type="InParanoid" id="D9QGH0"/>
<accession>D9QGH0</accession>
<evidence type="ECO:0000313" key="2">
    <source>
        <dbReference type="Proteomes" id="UP000002696"/>
    </source>
</evidence>
<dbReference type="InterPro" id="IPR010342">
    <property type="entry name" value="DUF938"/>
</dbReference>
<evidence type="ECO:0000313" key="1">
    <source>
        <dbReference type="EMBL" id="ADL00786.1"/>
    </source>
</evidence>
<dbReference type="Pfam" id="PF06080">
    <property type="entry name" value="DUF938"/>
    <property type="match status" value="1"/>
</dbReference>
<dbReference type="PANTHER" id="PTHR20974:SF0">
    <property type="entry name" value="UPF0585 PROTEIN CG18661"/>
    <property type="match status" value="1"/>
</dbReference>
<dbReference type="PANTHER" id="PTHR20974">
    <property type="entry name" value="UPF0585 PROTEIN CG18661"/>
    <property type="match status" value="1"/>
</dbReference>
<dbReference type="STRING" id="633149.Bresu_1475"/>
<dbReference type="AlphaFoldDB" id="D9QGH0"/>
<dbReference type="KEGG" id="bsb:Bresu_1475"/>
<keyword evidence="2" id="KW-1185">Reference proteome</keyword>
<dbReference type="RefSeq" id="WP_013268889.1">
    <property type="nucleotide sequence ID" value="NC_014375.1"/>
</dbReference>
<gene>
    <name evidence="1" type="ordered locus">Bresu_1475</name>
</gene>
<dbReference type="EMBL" id="CP002102">
    <property type="protein sequence ID" value="ADL00786.1"/>
    <property type="molecule type" value="Genomic_DNA"/>
</dbReference>
<name>D9QGH0_BRESC</name>
<reference evidence="2" key="1">
    <citation type="journal article" date="2011" name="J. Bacteriol.">
        <title>Genome sequences of eight morphologically diverse alphaproteobacteria.</title>
        <authorList>
            <consortium name="US DOE Joint Genome Institute"/>
            <person name="Brown P.J."/>
            <person name="Kysela D.T."/>
            <person name="Buechlein A."/>
            <person name="Hemmerich C."/>
            <person name="Brun Y.V."/>
        </authorList>
    </citation>
    <scope>NUCLEOTIDE SEQUENCE [LARGE SCALE GENOMIC DNA]</scope>
    <source>
        <strain evidence="2">ATCC 15264 / DSM 4735 / LMG 14903 / NBRC 16000 / CB 81</strain>
    </source>
</reference>
<dbReference type="eggNOG" id="COG0220">
    <property type="taxonomic scope" value="Bacteria"/>
</dbReference>
<evidence type="ECO:0008006" key="3">
    <source>
        <dbReference type="Google" id="ProtNLM"/>
    </source>
</evidence>
<sequence>MQTLDPITAAAPTGAMASPAVARNTDPILAVLKAHLPADGRVLEIASGSGEHAVAFARALPRTTWTPSDPSPEARASIAAWAAEAALPNLNPVLDLDAARPDAWPPVDVQAIVCINMIHISPWPATEGLMAGAARVLPDPGGLLVLYGPFREADVPLAPSNEAFDASLKSRDPAWGLREVEAVVALARTHGLHLTRRADMPANNLMLLFRRVG</sequence>
<protein>
    <recommendedName>
        <fullName evidence="3">SAM-dependent methyltransferase</fullName>
    </recommendedName>
</protein>
<dbReference type="CDD" id="cd02440">
    <property type="entry name" value="AdoMet_MTases"/>
    <property type="match status" value="1"/>
</dbReference>